<keyword evidence="4" id="KW-0158">Chromosome</keyword>
<comment type="similarity">
    <text evidence="3">Belongs to the borealin family.</text>
</comment>
<keyword evidence="6" id="KW-0498">Mitosis</keyword>
<feature type="compositionally biased region" description="Basic and acidic residues" evidence="10">
    <location>
        <begin position="115"/>
        <end position="128"/>
    </location>
</feature>
<feature type="compositionally biased region" description="Low complexity" evidence="10">
    <location>
        <begin position="179"/>
        <end position="190"/>
    </location>
</feature>
<dbReference type="GO" id="GO:0051301">
    <property type="term" value="P:cell division"/>
    <property type="evidence" value="ECO:0007669"/>
    <property type="project" value="UniProtKB-KW"/>
</dbReference>
<dbReference type="Pfam" id="PF10444">
    <property type="entry name" value="Nbl1_Borealin_N"/>
    <property type="match status" value="1"/>
</dbReference>
<dbReference type="InterPro" id="IPR018851">
    <property type="entry name" value="Borealin_N"/>
</dbReference>
<comment type="subcellular location">
    <subcellularLocation>
        <location evidence="2">Chromosome</location>
        <location evidence="2">Centromere</location>
    </subcellularLocation>
    <subcellularLocation>
        <location evidence="1">Nucleus</location>
    </subcellularLocation>
</comment>
<evidence type="ECO:0000256" key="4">
    <source>
        <dbReference type="ARBA" id="ARBA00022454"/>
    </source>
</evidence>
<feature type="compositionally biased region" description="Polar residues" evidence="10">
    <location>
        <begin position="340"/>
        <end position="385"/>
    </location>
</feature>
<protein>
    <recommendedName>
        <fullName evidence="11">Borealin N-terminal domain-containing protein</fullName>
    </recommendedName>
</protein>
<evidence type="ECO:0000259" key="11">
    <source>
        <dbReference type="Pfam" id="PF10444"/>
    </source>
</evidence>
<accession>A0A9P5XS74</accession>
<dbReference type="OrthoDB" id="2392550at2759"/>
<name>A0A9P5XS74_9AGAR</name>
<feature type="compositionally biased region" description="Low complexity" evidence="10">
    <location>
        <begin position="308"/>
        <end position="317"/>
    </location>
</feature>
<dbReference type="GO" id="GO:0032133">
    <property type="term" value="C:chromosome passenger complex"/>
    <property type="evidence" value="ECO:0007669"/>
    <property type="project" value="TreeGrafter"/>
</dbReference>
<dbReference type="PANTHER" id="PTHR16040:SF7">
    <property type="entry name" value="AUSTRALIN, ISOFORM A-RELATED"/>
    <property type="match status" value="1"/>
</dbReference>
<keyword evidence="13" id="KW-1185">Reference proteome</keyword>
<feature type="compositionally biased region" description="Acidic residues" evidence="10">
    <location>
        <begin position="298"/>
        <end position="307"/>
    </location>
</feature>
<feature type="domain" description="Borealin N-terminal" evidence="11">
    <location>
        <begin position="14"/>
        <end position="70"/>
    </location>
</feature>
<keyword evidence="5" id="KW-0132">Cell division</keyword>
<evidence type="ECO:0000256" key="8">
    <source>
        <dbReference type="ARBA" id="ARBA00023306"/>
    </source>
</evidence>
<gene>
    <name evidence="12" type="ORF">P691DRAFT_691674</name>
</gene>
<dbReference type="InterPro" id="IPR018867">
    <property type="entry name" value="Cell_div_borealin"/>
</dbReference>
<feature type="region of interest" description="Disordered" evidence="10">
    <location>
        <begin position="112"/>
        <end position="410"/>
    </location>
</feature>
<evidence type="ECO:0000256" key="9">
    <source>
        <dbReference type="ARBA" id="ARBA00023328"/>
    </source>
</evidence>
<proteinExistence type="inferred from homology"/>
<dbReference type="GO" id="GO:0000775">
    <property type="term" value="C:chromosome, centromeric region"/>
    <property type="evidence" value="ECO:0007669"/>
    <property type="project" value="UniProtKB-SubCell"/>
</dbReference>
<keyword evidence="8" id="KW-0131">Cell cycle</keyword>
<dbReference type="EMBL" id="MU151052">
    <property type="protein sequence ID" value="KAF9454730.1"/>
    <property type="molecule type" value="Genomic_DNA"/>
</dbReference>
<evidence type="ECO:0000256" key="2">
    <source>
        <dbReference type="ARBA" id="ARBA00004584"/>
    </source>
</evidence>
<feature type="compositionally biased region" description="Polar residues" evidence="10">
    <location>
        <begin position="194"/>
        <end position="228"/>
    </location>
</feature>
<dbReference type="AlphaFoldDB" id="A0A9P5XS74"/>
<evidence type="ECO:0000256" key="6">
    <source>
        <dbReference type="ARBA" id="ARBA00022776"/>
    </source>
</evidence>
<dbReference type="Proteomes" id="UP000807342">
    <property type="component" value="Unassembled WGS sequence"/>
</dbReference>
<evidence type="ECO:0000313" key="12">
    <source>
        <dbReference type="EMBL" id="KAF9454730.1"/>
    </source>
</evidence>
<evidence type="ECO:0000256" key="10">
    <source>
        <dbReference type="SAM" id="MobiDB-lite"/>
    </source>
</evidence>
<dbReference type="PANTHER" id="PTHR16040">
    <property type="entry name" value="AUSTRALIN, ISOFORM A-RELATED"/>
    <property type="match status" value="1"/>
</dbReference>
<evidence type="ECO:0000256" key="5">
    <source>
        <dbReference type="ARBA" id="ARBA00022618"/>
    </source>
</evidence>
<keyword evidence="7" id="KW-0539">Nucleus</keyword>
<evidence type="ECO:0000256" key="7">
    <source>
        <dbReference type="ARBA" id="ARBA00023242"/>
    </source>
</evidence>
<evidence type="ECO:0000313" key="13">
    <source>
        <dbReference type="Proteomes" id="UP000807342"/>
    </source>
</evidence>
<evidence type="ECO:0000256" key="3">
    <source>
        <dbReference type="ARBA" id="ARBA00009914"/>
    </source>
</evidence>
<evidence type="ECO:0000256" key="1">
    <source>
        <dbReference type="ARBA" id="ARBA00004123"/>
    </source>
</evidence>
<dbReference type="GO" id="GO:0005634">
    <property type="term" value="C:nucleus"/>
    <property type="evidence" value="ECO:0007669"/>
    <property type="project" value="UniProtKB-SubCell"/>
</dbReference>
<organism evidence="12 13">
    <name type="scientific">Macrolepiota fuliginosa MF-IS2</name>
    <dbReference type="NCBI Taxonomy" id="1400762"/>
    <lineage>
        <taxon>Eukaryota</taxon>
        <taxon>Fungi</taxon>
        <taxon>Dikarya</taxon>
        <taxon>Basidiomycota</taxon>
        <taxon>Agaricomycotina</taxon>
        <taxon>Agaricomycetes</taxon>
        <taxon>Agaricomycetidae</taxon>
        <taxon>Agaricales</taxon>
        <taxon>Agaricineae</taxon>
        <taxon>Agaricaceae</taxon>
        <taxon>Macrolepiota</taxon>
    </lineage>
</organism>
<sequence length="474" mass="51694">MDFPAAKRNYTDEEKRQLIANLDIEVAHRSRQFESWLADRLENFTIHQEGQVSRIPKQVRSMTMREFGEKYQGNIQAALRGYQKERLVAAGADANFGEIDKNMRKRKWVEGVEAEMEKNSNKDGEMPRATKTARTAPSPSPKKMAGSSTGPGTAQRKRLASATNKVPLRSGSRTLSRIPASPSPTKAKPPFNAHTPSSNSRHLSRPTSPTKPNPGKSITQPPQQTNRVPSSSSFNPSLPPKTPKFPSVKTGLPGGGGNDPPPAMRLPRKDESMLSLNGSPLANPYQFGMGWFKGIEQAAEEAEEATEAESSQSEPATNGKPLPKRSKNSIVVRRDPSVAFPSTLNGHSRVNSHASFHTAPSSQVPSTSHSRTQSASQNNTSNTLYPTARFPTSHPLYVPPEEQQTPRPMSKVTRSFTALVAIPTKDGHLLEFDPLQTSPGSIDALDGITESAKKQAKVEMGRLVQAAVDKWKVG</sequence>
<reference evidence="12" key="1">
    <citation type="submission" date="2020-11" db="EMBL/GenBank/DDBJ databases">
        <authorList>
            <consortium name="DOE Joint Genome Institute"/>
            <person name="Ahrendt S."/>
            <person name="Riley R."/>
            <person name="Andreopoulos W."/>
            <person name="Labutti K."/>
            <person name="Pangilinan J."/>
            <person name="Ruiz-Duenas F.J."/>
            <person name="Barrasa J.M."/>
            <person name="Sanchez-Garcia M."/>
            <person name="Camarero S."/>
            <person name="Miyauchi S."/>
            <person name="Serrano A."/>
            <person name="Linde D."/>
            <person name="Babiker R."/>
            <person name="Drula E."/>
            <person name="Ayuso-Fernandez I."/>
            <person name="Pacheco R."/>
            <person name="Padilla G."/>
            <person name="Ferreira P."/>
            <person name="Barriuso J."/>
            <person name="Kellner H."/>
            <person name="Castanera R."/>
            <person name="Alfaro M."/>
            <person name="Ramirez L."/>
            <person name="Pisabarro A.G."/>
            <person name="Kuo A."/>
            <person name="Tritt A."/>
            <person name="Lipzen A."/>
            <person name="He G."/>
            <person name="Yan M."/>
            <person name="Ng V."/>
            <person name="Cullen D."/>
            <person name="Martin F."/>
            <person name="Rosso M.-N."/>
            <person name="Henrissat B."/>
            <person name="Hibbett D."/>
            <person name="Martinez A.T."/>
            <person name="Grigoriev I.V."/>
        </authorList>
    </citation>
    <scope>NUCLEOTIDE SEQUENCE</scope>
    <source>
        <strain evidence="12">MF-IS2</strain>
    </source>
</reference>
<comment type="caution">
    <text evidence="12">The sequence shown here is derived from an EMBL/GenBank/DDBJ whole genome shotgun (WGS) entry which is preliminary data.</text>
</comment>
<dbReference type="GO" id="GO:0051233">
    <property type="term" value="C:spindle midzone"/>
    <property type="evidence" value="ECO:0007669"/>
    <property type="project" value="TreeGrafter"/>
</dbReference>
<keyword evidence="9" id="KW-0137">Centromere</keyword>
<dbReference type="GO" id="GO:0000070">
    <property type="term" value="P:mitotic sister chromatid segregation"/>
    <property type="evidence" value="ECO:0007669"/>
    <property type="project" value="TreeGrafter"/>
</dbReference>